<keyword evidence="3 10" id="KW-0716">Sensory transduction</keyword>
<keyword evidence="4 10" id="KW-0812">Transmembrane</keyword>
<dbReference type="Pfam" id="PF02949">
    <property type="entry name" value="7tm_6"/>
    <property type="match status" value="1"/>
</dbReference>
<comment type="subcellular location">
    <subcellularLocation>
        <location evidence="1 10">Cell membrane</location>
        <topology evidence="1 10">Multi-pass membrane protein</topology>
    </subcellularLocation>
</comment>
<dbReference type="PANTHER" id="PTHR21137">
    <property type="entry name" value="ODORANT RECEPTOR"/>
    <property type="match status" value="1"/>
</dbReference>
<evidence type="ECO:0000256" key="5">
    <source>
        <dbReference type="ARBA" id="ARBA00022725"/>
    </source>
</evidence>
<protein>
    <recommendedName>
        <fullName evidence="10">Odorant receptor</fullName>
    </recommendedName>
</protein>
<evidence type="ECO:0000256" key="8">
    <source>
        <dbReference type="ARBA" id="ARBA00023170"/>
    </source>
</evidence>
<feature type="transmembrane region" description="Helical" evidence="10">
    <location>
        <begin position="282"/>
        <end position="302"/>
    </location>
</feature>
<feature type="transmembrane region" description="Helical" evidence="10">
    <location>
        <begin position="138"/>
        <end position="160"/>
    </location>
</feature>
<evidence type="ECO:0000313" key="13">
    <source>
        <dbReference type="RefSeq" id="XP_024876947.1"/>
    </source>
</evidence>
<organism evidence="11 12">
    <name type="scientific">Temnothorax curvispinosus</name>
    <dbReference type="NCBI Taxonomy" id="300111"/>
    <lineage>
        <taxon>Eukaryota</taxon>
        <taxon>Metazoa</taxon>
        <taxon>Ecdysozoa</taxon>
        <taxon>Arthropoda</taxon>
        <taxon>Hexapoda</taxon>
        <taxon>Insecta</taxon>
        <taxon>Pterygota</taxon>
        <taxon>Neoptera</taxon>
        <taxon>Endopterygota</taxon>
        <taxon>Hymenoptera</taxon>
        <taxon>Apocrita</taxon>
        <taxon>Aculeata</taxon>
        <taxon>Formicoidea</taxon>
        <taxon>Formicidae</taxon>
        <taxon>Myrmicinae</taxon>
        <taxon>Temnothorax</taxon>
    </lineage>
</organism>
<keyword evidence="2" id="KW-1003">Cell membrane</keyword>
<evidence type="ECO:0000256" key="7">
    <source>
        <dbReference type="ARBA" id="ARBA00023136"/>
    </source>
</evidence>
<proteinExistence type="inferred from homology"/>
<dbReference type="AlphaFoldDB" id="A0A6J1PJL0"/>
<dbReference type="GeneID" id="112453209"/>
<dbReference type="GO" id="GO:0005549">
    <property type="term" value="F:odorant binding"/>
    <property type="evidence" value="ECO:0007669"/>
    <property type="project" value="InterPro"/>
</dbReference>
<dbReference type="PANTHER" id="PTHR21137:SF35">
    <property type="entry name" value="ODORANT RECEPTOR 19A-RELATED"/>
    <property type="match status" value="1"/>
</dbReference>
<sequence>MTYSYYVTRGIELPYRSDNNYSLQLTRWFLLPIGAWPRMSTATRVEKLPSHMHILTCASLIAIVMVPCVLYVSLEEKDFEIKVSVMGPLSHWIMGMINYCLLLARGDDIRECVLHMETDWRLVRKIEDRQIMMRQAKIGRFVAGFCALFMQSGTLLFAVAKSLSTTIVIVGNETVSMHPMTCPIYTKFIDTRFSPVNEIMVGVEWLSCFIVNSVTVGACSLDAVFAMHAYGQLNMLFSWLNELVVDEDRENKYVEQRLAVIVEHHLRVLSFISRMETIMRNICLVELLGCTMNMCLLAYYFITNLDSFDAAKTTSYVIIYLSMAFNIFIFCYIGEILTEQCKSVGEKAYMINWYELPHKTALGLILVIARSSNVIKMTAGKLFQLSIATFGDVIKTSVVYLNMLRTMSTSA</sequence>
<dbReference type="Proteomes" id="UP000504618">
    <property type="component" value="Unplaced"/>
</dbReference>
<keyword evidence="6 10" id="KW-1133">Transmembrane helix</keyword>
<name>A0A6J1PJL0_9HYME</name>
<keyword evidence="11" id="KW-1185">Reference proteome</keyword>
<comment type="similarity">
    <text evidence="10">Belongs to the insect chemoreceptor superfamily. Heteromeric odorant receptor channel (TC 1.A.69) family.</text>
</comment>
<keyword evidence="5 10" id="KW-0552">Olfaction</keyword>
<evidence type="ECO:0000256" key="10">
    <source>
        <dbReference type="RuleBase" id="RU351113"/>
    </source>
</evidence>
<dbReference type="RefSeq" id="XP_024869586.1">
    <property type="nucleotide sequence ID" value="XM_025013818.1"/>
</dbReference>
<dbReference type="OrthoDB" id="7539170at2759"/>
<dbReference type="GO" id="GO:0004984">
    <property type="term" value="F:olfactory receptor activity"/>
    <property type="evidence" value="ECO:0007669"/>
    <property type="project" value="InterPro"/>
</dbReference>
<dbReference type="GO" id="GO:0007165">
    <property type="term" value="P:signal transduction"/>
    <property type="evidence" value="ECO:0007669"/>
    <property type="project" value="UniProtKB-KW"/>
</dbReference>
<keyword evidence="8 10" id="KW-0675">Receptor</keyword>
<feature type="transmembrane region" description="Helical" evidence="10">
    <location>
        <begin position="54"/>
        <end position="73"/>
    </location>
</feature>
<dbReference type="RefSeq" id="XP_024876947.1">
    <property type="nucleotide sequence ID" value="XM_025021179.1"/>
</dbReference>
<keyword evidence="9 10" id="KW-0807">Transducer</keyword>
<evidence type="ECO:0000256" key="2">
    <source>
        <dbReference type="ARBA" id="ARBA00022475"/>
    </source>
</evidence>
<accession>A0A6J1PJL0</accession>
<feature type="transmembrane region" description="Helical" evidence="10">
    <location>
        <begin position="314"/>
        <end position="333"/>
    </location>
</feature>
<evidence type="ECO:0000256" key="1">
    <source>
        <dbReference type="ARBA" id="ARBA00004651"/>
    </source>
</evidence>
<evidence type="ECO:0000256" key="9">
    <source>
        <dbReference type="ARBA" id="ARBA00023224"/>
    </source>
</evidence>
<dbReference type="InterPro" id="IPR004117">
    <property type="entry name" value="7tm6_olfct_rcpt"/>
</dbReference>
<reference evidence="12 13" key="1">
    <citation type="submission" date="2025-04" db="UniProtKB">
        <authorList>
            <consortium name="RefSeq"/>
        </authorList>
    </citation>
    <scope>IDENTIFICATION</scope>
    <source>
        <tissue evidence="12 13">Whole body</tissue>
    </source>
</reference>
<evidence type="ECO:0000313" key="12">
    <source>
        <dbReference type="RefSeq" id="XP_024869586.1"/>
    </source>
</evidence>
<feature type="transmembrane region" description="Helical" evidence="10">
    <location>
        <begin position="209"/>
        <end position="230"/>
    </location>
</feature>
<dbReference type="GO" id="GO:0005886">
    <property type="term" value="C:plasma membrane"/>
    <property type="evidence" value="ECO:0007669"/>
    <property type="project" value="UniProtKB-SubCell"/>
</dbReference>
<evidence type="ECO:0000313" key="11">
    <source>
        <dbReference type="Proteomes" id="UP000504618"/>
    </source>
</evidence>
<evidence type="ECO:0000256" key="6">
    <source>
        <dbReference type="ARBA" id="ARBA00022989"/>
    </source>
</evidence>
<gene>
    <name evidence="12" type="primary">LOC112453209</name>
    <name evidence="13" type="synonym">LOC112457881</name>
</gene>
<evidence type="ECO:0000256" key="4">
    <source>
        <dbReference type="ARBA" id="ARBA00022692"/>
    </source>
</evidence>
<keyword evidence="7 10" id="KW-0472">Membrane</keyword>
<comment type="caution">
    <text evidence="10">Lacks conserved residue(s) required for the propagation of feature annotation.</text>
</comment>
<evidence type="ECO:0000256" key="3">
    <source>
        <dbReference type="ARBA" id="ARBA00022606"/>
    </source>
</evidence>
<feature type="transmembrane region" description="Helical" evidence="10">
    <location>
        <begin position="85"/>
        <end position="104"/>
    </location>
</feature>